<evidence type="ECO:0000313" key="8">
    <source>
        <dbReference type="Proteomes" id="UP000028181"/>
    </source>
</evidence>
<dbReference type="Pfam" id="PF01614">
    <property type="entry name" value="IclR_C"/>
    <property type="match status" value="1"/>
</dbReference>
<geneLocation type="plasmid" evidence="8">
    <name>II</name>
</geneLocation>
<sequence>MPSDKTKAPVEWTQRRIQSIEVGFQVIRAMEAANGPLPLRDIAAAAGMPPSKAHLYLVSFVKEGVAFQDPVTGHYGLGRFAIQLGLSAIRQLDVVEFAREELAALQRTAGFATYLSLWGDRGPGIVSKVDGERQGSLAVRLGYVLPLLTSATGQVFLTYLDESETMAVRQDEIAAAKRDSSDDAASLSPRVTSTKDIQKIIETVRHQGYAMTVNSINSSFAAIATPVFDYSGRIVATMTVLGSDKQLAGPRKKPTIDALMAAAHRLSERLGAPGRGAKGEDKIKPPAPPKPTRAKSSAGR</sequence>
<dbReference type="GO" id="GO:0045892">
    <property type="term" value="P:negative regulation of DNA-templated transcription"/>
    <property type="evidence" value="ECO:0007669"/>
    <property type="project" value="TreeGrafter"/>
</dbReference>
<organism evidence="7 8">
    <name type="scientific">Neorhizobium galegae bv. orientalis str. HAMBI 540</name>
    <dbReference type="NCBI Taxonomy" id="1028800"/>
    <lineage>
        <taxon>Bacteria</taxon>
        <taxon>Pseudomonadati</taxon>
        <taxon>Pseudomonadota</taxon>
        <taxon>Alphaproteobacteria</taxon>
        <taxon>Hyphomicrobiales</taxon>
        <taxon>Rhizobiaceae</taxon>
        <taxon>Rhizobium/Agrobacterium group</taxon>
        <taxon>Neorhizobium</taxon>
    </lineage>
</organism>
<dbReference type="InterPro" id="IPR005471">
    <property type="entry name" value="Tscrpt_reg_IclR_N"/>
</dbReference>
<dbReference type="PATRIC" id="fig|1028800.3.peg.4818"/>
<dbReference type="InterPro" id="IPR050707">
    <property type="entry name" value="HTH_MetabolicPath_Reg"/>
</dbReference>
<dbReference type="AlphaFoldDB" id="A0A068SXC4"/>
<dbReference type="GO" id="GO:0003677">
    <property type="term" value="F:DNA binding"/>
    <property type="evidence" value="ECO:0007669"/>
    <property type="project" value="UniProtKB-KW"/>
</dbReference>
<dbReference type="InterPro" id="IPR036390">
    <property type="entry name" value="WH_DNA-bd_sf"/>
</dbReference>
<dbReference type="PROSITE" id="PS51078">
    <property type="entry name" value="ICLR_ED"/>
    <property type="match status" value="1"/>
</dbReference>
<gene>
    <name evidence="7" type="ORF">RG540_PA02080</name>
</gene>
<dbReference type="Proteomes" id="UP000028181">
    <property type="component" value="Plasmid pHAMBI540a"/>
</dbReference>
<dbReference type="PROSITE" id="PS51077">
    <property type="entry name" value="HTH_ICLR"/>
    <property type="match status" value="1"/>
</dbReference>
<evidence type="ECO:0000256" key="1">
    <source>
        <dbReference type="ARBA" id="ARBA00023015"/>
    </source>
</evidence>
<dbReference type="PANTHER" id="PTHR30136:SF8">
    <property type="entry name" value="TRANSCRIPTIONAL REGULATORY PROTEIN"/>
    <property type="match status" value="1"/>
</dbReference>
<evidence type="ECO:0000313" key="7">
    <source>
        <dbReference type="EMBL" id="CDN50887.1"/>
    </source>
</evidence>
<reference evidence="8" key="1">
    <citation type="journal article" date="2014" name="BMC Genomics">
        <title>Genome sequencing of two Neorhizobium galegae strains reveals a noeT gene responsible for the unusual acetylation of the nodulation factors.</title>
        <authorList>
            <person name="Osterman J."/>
            <person name="Marsh J."/>
            <person name="Laine P.K."/>
            <person name="Zeng Z."/>
            <person name="Alatalo E."/>
            <person name="Sullivan J.T."/>
            <person name="Young J.P."/>
            <person name="Thomas-Oates J."/>
            <person name="Paulin L."/>
            <person name="Lindstrom K."/>
        </authorList>
    </citation>
    <scope>NUCLEOTIDE SEQUENCE [LARGE SCALE GENOMIC DNA]</scope>
    <source>
        <strain evidence="8">HAMBI 540</strain>
    </source>
</reference>
<dbReference type="KEGG" id="ngg:RG540_PA02080"/>
<feature type="domain" description="IclR-ED" evidence="6">
    <location>
        <begin position="80"/>
        <end position="272"/>
    </location>
</feature>
<dbReference type="eggNOG" id="COG1414">
    <property type="taxonomic scope" value="Bacteria"/>
</dbReference>
<keyword evidence="1" id="KW-0805">Transcription regulation</keyword>
<dbReference type="SUPFAM" id="SSF46785">
    <property type="entry name" value="Winged helix' DNA-binding domain"/>
    <property type="match status" value="1"/>
</dbReference>
<evidence type="ECO:0000256" key="4">
    <source>
        <dbReference type="SAM" id="MobiDB-lite"/>
    </source>
</evidence>
<dbReference type="SMART" id="SM00346">
    <property type="entry name" value="HTH_ICLR"/>
    <property type="match status" value="1"/>
</dbReference>
<dbReference type="HOGENOM" id="CLU_062618_2_0_5"/>
<dbReference type="GO" id="GO:0003700">
    <property type="term" value="F:DNA-binding transcription factor activity"/>
    <property type="evidence" value="ECO:0007669"/>
    <property type="project" value="TreeGrafter"/>
</dbReference>
<dbReference type="InterPro" id="IPR029016">
    <property type="entry name" value="GAF-like_dom_sf"/>
</dbReference>
<keyword evidence="7" id="KW-0614">Plasmid</keyword>
<evidence type="ECO:0000259" key="5">
    <source>
        <dbReference type="PROSITE" id="PS51077"/>
    </source>
</evidence>
<dbReference type="OrthoDB" id="6811967at2"/>
<dbReference type="GeneID" id="24259990"/>
<keyword evidence="2" id="KW-0238">DNA-binding</keyword>
<dbReference type="EMBL" id="HG938354">
    <property type="protein sequence ID" value="CDN50887.1"/>
    <property type="molecule type" value="Genomic_DNA"/>
</dbReference>
<dbReference type="Gene3D" id="3.30.450.40">
    <property type="match status" value="1"/>
</dbReference>
<evidence type="ECO:0000256" key="3">
    <source>
        <dbReference type="ARBA" id="ARBA00023163"/>
    </source>
</evidence>
<protein>
    <submittedName>
        <fullName evidence="7">Putative transcription regulator protein (IclR family)</fullName>
    </submittedName>
</protein>
<accession>A0A068SXC4</accession>
<evidence type="ECO:0000259" key="6">
    <source>
        <dbReference type="PROSITE" id="PS51078"/>
    </source>
</evidence>
<keyword evidence="3" id="KW-0804">Transcription</keyword>
<dbReference type="InterPro" id="IPR036388">
    <property type="entry name" value="WH-like_DNA-bd_sf"/>
</dbReference>
<feature type="region of interest" description="Disordered" evidence="4">
    <location>
        <begin position="267"/>
        <end position="300"/>
    </location>
</feature>
<name>A0A068SXC4_NEOGA</name>
<dbReference type="SUPFAM" id="SSF55781">
    <property type="entry name" value="GAF domain-like"/>
    <property type="match status" value="1"/>
</dbReference>
<dbReference type="Pfam" id="PF09339">
    <property type="entry name" value="HTH_IclR"/>
    <property type="match status" value="1"/>
</dbReference>
<feature type="domain" description="HTH iclR-type" evidence="5">
    <location>
        <begin position="17"/>
        <end position="79"/>
    </location>
</feature>
<dbReference type="InterPro" id="IPR014757">
    <property type="entry name" value="Tscrpt_reg_IclR_C"/>
</dbReference>
<keyword evidence="8" id="KW-1185">Reference proteome</keyword>
<proteinExistence type="predicted"/>
<dbReference type="PANTHER" id="PTHR30136">
    <property type="entry name" value="HELIX-TURN-HELIX TRANSCRIPTIONAL REGULATOR, ICLR FAMILY"/>
    <property type="match status" value="1"/>
</dbReference>
<evidence type="ECO:0000256" key="2">
    <source>
        <dbReference type="ARBA" id="ARBA00023125"/>
    </source>
</evidence>
<dbReference type="RefSeq" id="WP_041364015.1">
    <property type="nucleotide sequence ID" value="NZ_HG938354.1"/>
</dbReference>
<dbReference type="Gene3D" id="1.10.10.10">
    <property type="entry name" value="Winged helix-like DNA-binding domain superfamily/Winged helix DNA-binding domain"/>
    <property type="match status" value="1"/>
</dbReference>